<keyword evidence="1" id="KW-0732">Signal</keyword>
<reference evidence="2 3" key="1">
    <citation type="submission" date="2018-07" db="EMBL/GenBank/DDBJ databases">
        <title>The role of parmesan cheese in vectoring bovine microbiota.</title>
        <authorList>
            <person name="Lugli G.A."/>
            <person name="Milani C."/>
        </authorList>
    </citation>
    <scope>NUCLEOTIDE SEQUENCE [LARGE SCALE GENOMIC DNA]</scope>
    <source>
        <strain evidence="2 3">BMONG18</strain>
    </source>
</reference>
<sequence>MIHARSGKKLVGALISAVALFCITTPALANNHTDTSWGTTLYAWSNTYRTPPRAKQDRSSSYVKLNAKSNGGSIWAWIETPSSTNVGTAVVNVGVGQQRFITQNVYENGYRQALLGVSDANSDLAAAKVSGVWSPDSV</sequence>
<comment type="caution">
    <text evidence="2">The sequence shown here is derived from an EMBL/GenBank/DDBJ whole genome shotgun (WGS) entry which is preliminary data.</text>
</comment>
<dbReference type="RefSeq" id="WP_340495216.1">
    <property type="nucleotide sequence ID" value="NZ_JAKDJM010000056.1"/>
</dbReference>
<evidence type="ECO:0000313" key="2">
    <source>
        <dbReference type="EMBL" id="ROT86307.1"/>
    </source>
</evidence>
<organism evidence="2 3">
    <name type="scientific">Bifidobacterium mongoliense</name>
    <dbReference type="NCBI Taxonomy" id="518643"/>
    <lineage>
        <taxon>Bacteria</taxon>
        <taxon>Bacillati</taxon>
        <taxon>Actinomycetota</taxon>
        <taxon>Actinomycetes</taxon>
        <taxon>Bifidobacteriales</taxon>
        <taxon>Bifidobacteriaceae</taxon>
        <taxon>Bifidobacterium</taxon>
    </lineage>
</organism>
<gene>
    <name evidence="2" type="ORF">BMONG18_1542</name>
</gene>
<proteinExistence type="predicted"/>
<name>A0A423UC89_9BIFI</name>
<dbReference type="AlphaFoldDB" id="A0A423UC89"/>
<dbReference type="EMBL" id="QRAJ01000012">
    <property type="protein sequence ID" value="ROT86307.1"/>
    <property type="molecule type" value="Genomic_DNA"/>
</dbReference>
<protein>
    <submittedName>
        <fullName evidence="2">Uncharacterized protein</fullName>
    </submittedName>
</protein>
<dbReference type="InterPro" id="IPR020208">
    <property type="entry name" value="DUF2712"/>
</dbReference>
<dbReference type="Proteomes" id="UP000285266">
    <property type="component" value="Unassembled WGS sequence"/>
</dbReference>
<feature type="chain" id="PRO_5019078060" evidence="1">
    <location>
        <begin position="30"/>
        <end position="138"/>
    </location>
</feature>
<accession>A0A423UC89</accession>
<dbReference type="Pfam" id="PF10916">
    <property type="entry name" value="DUF2712"/>
    <property type="match status" value="1"/>
</dbReference>
<evidence type="ECO:0000256" key="1">
    <source>
        <dbReference type="SAM" id="SignalP"/>
    </source>
</evidence>
<evidence type="ECO:0000313" key="3">
    <source>
        <dbReference type="Proteomes" id="UP000285266"/>
    </source>
</evidence>
<feature type="signal peptide" evidence="1">
    <location>
        <begin position="1"/>
        <end position="29"/>
    </location>
</feature>